<dbReference type="EMBL" id="BRVS01000009">
    <property type="protein sequence ID" value="GLB67863.1"/>
    <property type="molecule type" value="Genomic_DNA"/>
</dbReference>
<evidence type="ECO:0000313" key="4">
    <source>
        <dbReference type="Proteomes" id="UP001209654"/>
    </source>
</evidence>
<keyword evidence="1" id="KW-0560">Oxidoreductase</keyword>
<reference evidence="3 4" key="1">
    <citation type="journal article" date="2023" name="Int. J. Syst. Evol. Microbiol.">
        <title>Arthrobacter mangrovi sp. nov., an actinobacterium isolated from the rhizosphere of a mangrove.</title>
        <authorList>
            <person name="Hamada M."/>
            <person name="Saitou S."/>
            <person name="Enomoto N."/>
            <person name="Nanri K."/>
            <person name="Hidaka K."/>
            <person name="Miura T."/>
            <person name="Tamura T."/>
        </authorList>
    </citation>
    <scope>NUCLEOTIDE SEQUENCE [LARGE SCALE GENOMIC DNA]</scope>
    <source>
        <strain evidence="3 4">NBRC 112813</strain>
    </source>
</reference>
<dbReference type="InterPro" id="IPR036188">
    <property type="entry name" value="FAD/NAD-bd_sf"/>
</dbReference>
<dbReference type="PANTHER" id="PTHR13847">
    <property type="entry name" value="SARCOSINE DEHYDROGENASE-RELATED"/>
    <property type="match status" value="1"/>
</dbReference>
<dbReference type="RefSeq" id="WP_264795974.1">
    <property type="nucleotide sequence ID" value="NZ_BRVS01000009.1"/>
</dbReference>
<feature type="domain" description="FAD dependent oxidoreductase" evidence="2">
    <location>
        <begin position="7"/>
        <end position="367"/>
    </location>
</feature>
<proteinExistence type="predicted"/>
<protein>
    <submittedName>
        <fullName evidence="3">Glycine oxidase</fullName>
    </submittedName>
</protein>
<dbReference type="Gene3D" id="3.50.50.60">
    <property type="entry name" value="FAD/NAD(P)-binding domain"/>
    <property type="match status" value="1"/>
</dbReference>
<accession>A0ABQ5MV68</accession>
<dbReference type="Gene3D" id="3.30.9.10">
    <property type="entry name" value="D-Amino Acid Oxidase, subunit A, domain 2"/>
    <property type="match status" value="1"/>
</dbReference>
<organism evidence="3 4">
    <name type="scientific">Arthrobacter mangrovi</name>
    <dbReference type="NCBI Taxonomy" id="2966350"/>
    <lineage>
        <taxon>Bacteria</taxon>
        <taxon>Bacillati</taxon>
        <taxon>Actinomycetota</taxon>
        <taxon>Actinomycetes</taxon>
        <taxon>Micrococcales</taxon>
        <taxon>Micrococcaceae</taxon>
        <taxon>Arthrobacter</taxon>
    </lineage>
</organism>
<gene>
    <name evidence="3" type="ORF">AHIS1636_23030</name>
</gene>
<dbReference type="InterPro" id="IPR006076">
    <property type="entry name" value="FAD-dep_OxRdtase"/>
</dbReference>
<dbReference type="SUPFAM" id="SSF54373">
    <property type="entry name" value="FAD-linked reductases, C-terminal domain"/>
    <property type="match status" value="1"/>
</dbReference>
<dbReference type="Pfam" id="PF01266">
    <property type="entry name" value="DAO"/>
    <property type="match status" value="1"/>
</dbReference>
<comment type="caution">
    <text evidence="3">The sequence shown here is derived from an EMBL/GenBank/DDBJ whole genome shotgun (WGS) entry which is preliminary data.</text>
</comment>
<dbReference type="SUPFAM" id="SSF51905">
    <property type="entry name" value="FAD/NAD(P)-binding domain"/>
    <property type="match status" value="1"/>
</dbReference>
<name>A0ABQ5MV68_9MICC</name>
<dbReference type="PANTHER" id="PTHR13847:SF287">
    <property type="entry name" value="FAD-DEPENDENT OXIDOREDUCTASE DOMAIN-CONTAINING PROTEIN 1"/>
    <property type="match status" value="1"/>
</dbReference>
<dbReference type="Proteomes" id="UP001209654">
    <property type="component" value="Unassembled WGS sequence"/>
</dbReference>
<evidence type="ECO:0000259" key="2">
    <source>
        <dbReference type="Pfam" id="PF01266"/>
    </source>
</evidence>
<evidence type="ECO:0000313" key="3">
    <source>
        <dbReference type="EMBL" id="GLB67863.1"/>
    </source>
</evidence>
<keyword evidence="4" id="KW-1185">Reference proteome</keyword>
<sequence length="390" mass="40616">MGIKTADAVVIGAGVIGSSIAFRLAEQGRKVVLVEKAGPGAGASGSCDKAIFLQSKRPGIHMELALASRRMYDTLEAELEADLELKNDGGMVAIETPEHLDFMRDFVRKQRDAGIAVELLDGNEARRRQPCLSPHVLGASFSPDDAEVNPLALNTALFRAAARHGAQTMTHCEVTGIRASAGRVTAVETRRGSISTPLVINAAGPFAGQVGQLAGVHVPVKPRRGTILISEAVEPMVNGSMLCAQYIAAKHLAAVGSGNVPPYGIGLSLGQTESGNLLIGGSREFAGFEKASGPDVMAAIAGHAIRIVPALAKIRIIRSMTGFRPYTGDGLPIIDRAPELGGYVIAAGHEGDGIALAPITGILVRDLVDGKTGPFLHALTVNRFAVPIPA</sequence>
<evidence type="ECO:0000256" key="1">
    <source>
        <dbReference type="ARBA" id="ARBA00023002"/>
    </source>
</evidence>